<dbReference type="EMBL" id="LR797424">
    <property type="protein sequence ID" value="CAB4215632.1"/>
    <property type="molecule type" value="Genomic_DNA"/>
</dbReference>
<reference evidence="1" key="1">
    <citation type="submission" date="2020-05" db="EMBL/GenBank/DDBJ databases">
        <authorList>
            <person name="Chiriac C."/>
            <person name="Salcher M."/>
            <person name="Ghai R."/>
            <person name="Kavagutti S V."/>
        </authorList>
    </citation>
    <scope>NUCLEOTIDE SEQUENCE</scope>
</reference>
<organism evidence="1">
    <name type="scientific">uncultured Caudovirales phage</name>
    <dbReference type="NCBI Taxonomy" id="2100421"/>
    <lineage>
        <taxon>Viruses</taxon>
        <taxon>Duplodnaviria</taxon>
        <taxon>Heunggongvirae</taxon>
        <taxon>Uroviricota</taxon>
        <taxon>Caudoviricetes</taxon>
        <taxon>Peduoviridae</taxon>
        <taxon>Maltschvirus</taxon>
        <taxon>Maltschvirus maltsch</taxon>
    </lineage>
</organism>
<sequence>MATLDEEIDPSAKYLERTGTVTIEPAPKDLNVKPTFKKSSVDLENLNPELKERIKLAEEAWLVNKEFNPKGESLPITSGRRTREQQYQEYKARLAGSKNTGFMAINPDEPQYKDKQFFHEDAVDMLTHVPNKFLEQFGLHRPYGSKDPVHVQINPKSEWKKSNPVNATLVDEGIDPYANLLKEKGVYVPTVKEDVSNQFTDLKKDLTSPSFYTNTLPKQAAALYDTLYSTVPGAINFVGTPVAKAIDLGLQGVNKLTEKPVINPNAATNVLSTITNEMQQPLGKAFGITQDPAYMGEASQRLMKYVGENMDKGADYISKETGLPKADVEWFMNAALIAGGPKVAKVAGQAVNKTGEVVKAVPGKVKETLQNQFEALRPAEDLAGRSVGAAEVPAASLRKQRAAELPFPIDMEKSQLTRHPADVRFARETAKDPVFGQAFQEHYANQNGLIQRNLDQFVQDTGATLNEAQPSTVGAILRSEVQGAKKAAKLEVDNAYKTAREAGEMSELVDATPIKNYVDGLEAEAINAPVITSAQIKLKNLIDKDGGISLNNIEEVRKMVGRLSRDSSSNAHYGKEINALIDQATEGKGGDLYKDARAKNTSYKNEFDDTPIMQTILGTKPGTKQHSTAVADLVDKVMIKGSAEDVTNLFNTLAKRGDTGLELINELRGAVAQHIKNVATKGVQRDINGLPYVETRSLDTIINQLDKSDKLELLFGKKGAEQYRTINDVTKDVQTIPKDTTNPSGSASSIIAALGSMGTEAAANAAISGGYFPVPVVTTGALIGKHLYAKKVAKEKMNKISDFIKYGEELP</sequence>
<proteinExistence type="predicted"/>
<dbReference type="EMBL" id="LR797052">
    <property type="protein sequence ID" value="CAB4184155.1"/>
    <property type="molecule type" value="Genomic_DNA"/>
</dbReference>
<evidence type="ECO:0000313" key="1">
    <source>
        <dbReference type="EMBL" id="CAB4184155.1"/>
    </source>
</evidence>
<evidence type="ECO:0000313" key="4">
    <source>
        <dbReference type="EMBL" id="CAB5230026.1"/>
    </source>
</evidence>
<dbReference type="EMBL" id="LR797318">
    <property type="protein sequence ID" value="CAB4202823.1"/>
    <property type="molecule type" value="Genomic_DNA"/>
</dbReference>
<accession>A0A6J5QTJ0</accession>
<dbReference type="EMBL" id="LR798406">
    <property type="protein sequence ID" value="CAB5230026.1"/>
    <property type="molecule type" value="Genomic_DNA"/>
</dbReference>
<gene>
    <name evidence="1" type="ORF">UFOVP1110_40</name>
    <name evidence="2" type="ORF">UFOVP1378_42</name>
    <name evidence="3" type="ORF">UFOVP1474_44</name>
    <name evidence="4" type="ORF">UFOVP1561_26</name>
</gene>
<evidence type="ECO:0008006" key="5">
    <source>
        <dbReference type="Google" id="ProtNLM"/>
    </source>
</evidence>
<name>A0A6J5QTJ0_9CAUD</name>
<protein>
    <recommendedName>
        <fullName evidence="5">Peptidase M15B</fullName>
    </recommendedName>
</protein>
<evidence type="ECO:0000313" key="2">
    <source>
        <dbReference type="EMBL" id="CAB4202823.1"/>
    </source>
</evidence>
<evidence type="ECO:0000313" key="3">
    <source>
        <dbReference type="EMBL" id="CAB4215632.1"/>
    </source>
</evidence>